<dbReference type="SUPFAM" id="SSF55811">
    <property type="entry name" value="Nudix"/>
    <property type="match status" value="1"/>
</dbReference>
<evidence type="ECO:0000256" key="10">
    <source>
        <dbReference type="HAMAP-Rule" id="MF_00202"/>
    </source>
</evidence>
<comment type="subcellular location">
    <subcellularLocation>
        <location evidence="10">Cytoplasm</location>
    </subcellularLocation>
</comment>
<evidence type="ECO:0000313" key="12">
    <source>
        <dbReference type="EMBL" id="GAA3891789.1"/>
    </source>
</evidence>
<evidence type="ECO:0000256" key="4">
    <source>
        <dbReference type="ARBA" id="ARBA00022490"/>
    </source>
</evidence>
<feature type="domain" description="Nudix hydrolase" evidence="11">
    <location>
        <begin position="40"/>
        <end position="172"/>
    </location>
</feature>
<dbReference type="EC" id="5.3.3.2" evidence="3 10"/>
<keyword evidence="7 10" id="KW-0464">Manganese</keyword>
<comment type="function">
    <text evidence="10">Catalyzes the 1,3-allylic rearrangement of the homoallylic substrate isopentenyl (IPP) to its highly electrophilic allylic isomer, dimethylallyl diphosphate (DMAPP).</text>
</comment>
<feature type="binding site" evidence="10">
    <location>
        <position position="36"/>
    </location>
    <ligand>
        <name>Mn(2+)</name>
        <dbReference type="ChEBI" id="CHEBI:29035"/>
    </ligand>
</feature>
<dbReference type="PANTHER" id="PTHR10885">
    <property type="entry name" value="ISOPENTENYL-DIPHOSPHATE DELTA-ISOMERASE"/>
    <property type="match status" value="1"/>
</dbReference>
<keyword evidence="9 10" id="KW-0413">Isomerase</keyword>
<evidence type="ECO:0000256" key="1">
    <source>
        <dbReference type="ARBA" id="ARBA00004826"/>
    </source>
</evidence>
<evidence type="ECO:0000256" key="7">
    <source>
        <dbReference type="ARBA" id="ARBA00023211"/>
    </source>
</evidence>
<feature type="binding site" evidence="10">
    <location>
        <position position="122"/>
    </location>
    <ligand>
        <name>Mn(2+)</name>
        <dbReference type="ChEBI" id="CHEBI:29035"/>
    </ligand>
</feature>
<comment type="pathway">
    <text evidence="1 10">Isoprenoid biosynthesis; dimethylallyl diphosphate biosynthesis; dimethylallyl diphosphate from isopentenyl diphosphate: step 1/1.</text>
</comment>
<evidence type="ECO:0000256" key="6">
    <source>
        <dbReference type="ARBA" id="ARBA00022842"/>
    </source>
</evidence>
<organism evidence="12 13">
    <name type="scientific">Gibbsiella dentisursi</name>
    <dbReference type="NCBI Taxonomy" id="796890"/>
    <lineage>
        <taxon>Bacteria</taxon>
        <taxon>Pseudomonadati</taxon>
        <taxon>Pseudomonadota</taxon>
        <taxon>Gammaproteobacteria</taxon>
        <taxon>Enterobacterales</taxon>
        <taxon>Yersiniaceae</taxon>
        <taxon>Gibbsiella</taxon>
    </lineage>
</organism>
<evidence type="ECO:0000256" key="2">
    <source>
        <dbReference type="ARBA" id="ARBA00007579"/>
    </source>
</evidence>
<dbReference type="InterPro" id="IPR056375">
    <property type="entry name" value="Idi_bact"/>
</dbReference>
<protein>
    <recommendedName>
        <fullName evidence="3 10">Isopentenyl-diphosphate Delta-isomerase</fullName>
        <shortName evidence="10">IPP isomerase</shortName>
        <ecNumber evidence="3 10">5.3.3.2</ecNumber>
    </recommendedName>
    <alternativeName>
        <fullName evidence="10">IPP:DMAPP isomerase</fullName>
    </alternativeName>
    <alternativeName>
        <fullName evidence="10">Isopentenyl pyrophosphate isomerase</fullName>
    </alternativeName>
</protein>
<keyword evidence="8 10" id="KW-0414">Isoprene biosynthesis</keyword>
<dbReference type="HAMAP" id="MF_00202">
    <property type="entry name" value="Idi"/>
    <property type="match status" value="1"/>
</dbReference>
<evidence type="ECO:0000256" key="9">
    <source>
        <dbReference type="ARBA" id="ARBA00023235"/>
    </source>
</evidence>
<dbReference type="Proteomes" id="UP001499994">
    <property type="component" value="Unassembled WGS sequence"/>
</dbReference>
<feature type="binding site" evidence="10">
    <location>
        <position position="42"/>
    </location>
    <ligand>
        <name>Mn(2+)</name>
        <dbReference type="ChEBI" id="CHEBI:29035"/>
    </ligand>
</feature>
<feature type="active site" evidence="10">
    <location>
        <position position="77"/>
    </location>
</feature>
<dbReference type="PROSITE" id="PS51462">
    <property type="entry name" value="NUDIX"/>
    <property type="match status" value="1"/>
</dbReference>
<name>A0ABP7L0W7_9GAMM</name>
<feature type="binding site" evidence="10">
    <location>
        <position position="79"/>
    </location>
    <ligand>
        <name>Mn(2+)</name>
        <dbReference type="ChEBI" id="CHEBI:29035"/>
    </ligand>
</feature>
<sequence>MQNKGLPVQKDAMQEMLILVNKDDKPIGADTKLRVHQLGMLHRAFSLFIFDEQGRFMLQQRAACKYHSAGLWSNTCCGHPRQGETLGSAAHRRLQEEMGFDCPLQEVATLTYRSPLSNDLIEHEYDHILVGHYNRAPTPNPSEAAAWQWLEETTIAAQLRSQPQRYTIWFQTIFQQTPSAEFKRWQAVASAAAQS</sequence>
<proteinExistence type="inferred from homology"/>
<evidence type="ECO:0000256" key="5">
    <source>
        <dbReference type="ARBA" id="ARBA00022723"/>
    </source>
</evidence>
<dbReference type="Gene3D" id="3.90.79.10">
    <property type="entry name" value="Nucleoside Triphosphate Pyrophosphohydrolase"/>
    <property type="match status" value="1"/>
</dbReference>
<evidence type="ECO:0000259" key="11">
    <source>
        <dbReference type="PROSITE" id="PS51462"/>
    </source>
</evidence>
<evidence type="ECO:0000256" key="8">
    <source>
        <dbReference type="ARBA" id="ARBA00023229"/>
    </source>
</evidence>
<keyword evidence="5 10" id="KW-0479">Metal-binding</keyword>
<comment type="cofactor">
    <cofactor evidence="10">
        <name>Mg(2+)</name>
        <dbReference type="ChEBI" id="CHEBI:18420"/>
    </cofactor>
    <text evidence="10">Binds 1 Mg(2+) ion per subunit. The magnesium ion binds only when substrate is bound.</text>
</comment>
<dbReference type="NCBIfam" id="NF002995">
    <property type="entry name" value="PRK03759.1"/>
    <property type="match status" value="1"/>
</dbReference>
<dbReference type="PIRSF" id="PIRSF018427">
    <property type="entry name" value="Isopntndiph_ism"/>
    <property type="match status" value="1"/>
</dbReference>
<feature type="binding site" evidence="10">
    <location>
        <position position="97"/>
    </location>
    <ligand>
        <name>Mg(2+)</name>
        <dbReference type="ChEBI" id="CHEBI:18420"/>
    </ligand>
</feature>
<feature type="active site" evidence="10">
    <location>
        <position position="124"/>
    </location>
</feature>
<keyword evidence="13" id="KW-1185">Reference proteome</keyword>
<comment type="subunit">
    <text evidence="10">Homodimer.</text>
</comment>
<dbReference type="EMBL" id="BAABDG010000002">
    <property type="protein sequence ID" value="GAA3891789.1"/>
    <property type="molecule type" value="Genomic_DNA"/>
</dbReference>
<dbReference type="InterPro" id="IPR015797">
    <property type="entry name" value="NUDIX_hydrolase-like_dom_sf"/>
</dbReference>
<dbReference type="PANTHER" id="PTHR10885:SF0">
    <property type="entry name" value="ISOPENTENYL-DIPHOSPHATE DELTA-ISOMERASE"/>
    <property type="match status" value="1"/>
</dbReference>
<comment type="catalytic activity">
    <reaction evidence="10">
        <text>isopentenyl diphosphate = dimethylallyl diphosphate</text>
        <dbReference type="Rhea" id="RHEA:23284"/>
        <dbReference type="ChEBI" id="CHEBI:57623"/>
        <dbReference type="ChEBI" id="CHEBI:128769"/>
        <dbReference type="EC" id="5.3.3.2"/>
    </reaction>
</comment>
<keyword evidence="6 10" id="KW-0460">Magnesium</keyword>
<feature type="binding site" evidence="10">
    <location>
        <position position="124"/>
    </location>
    <ligand>
        <name>Mn(2+)</name>
        <dbReference type="ChEBI" id="CHEBI:29035"/>
    </ligand>
</feature>
<reference evidence="13" key="1">
    <citation type="journal article" date="2019" name="Int. J. Syst. Evol. Microbiol.">
        <title>The Global Catalogue of Microorganisms (GCM) 10K type strain sequencing project: providing services to taxonomists for standard genome sequencing and annotation.</title>
        <authorList>
            <consortium name="The Broad Institute Genomics Platform"/>
            <consortium name="The Broad Institute Genome Sequencing Center for Infectious Disease"/>
            <person name="Wu L."/>
            <person name="Ma J."/>
        </authorList>
    </citation>
    <scope>NUCLEOTIDE SEQUENCE [LARGE SCALE GENOMIC DNA]</scope>
    <source>
        <strain evidence="13">JCM 17201</strain>
    </source>
</reference>
<dbReference type="InterPro" id="IPR000086">
    <property type="entry name" value="NUDIX_hydrolase_dom"/>
</dbReference>
<gene>
    <name evidence="10 12" type="primary">idi</name>
    <name evidence="12" type="ORF">GCM10022405_16580</name>
</gene>
<comment type="cofactor">
    <cofactor evidence="10">
        <name>Mn(2+)</name>
        <dbReference type="ChEBI" id="CHEBI:29035"/>
    </cofactor>
    <text evidence="10">Binds 1 Mn(2+) ion per subunit.</text>
</comment>
<dbReference type="InterPro" id="IPR011876">
    <property type="entry name" value="IsopentenylPP_isomerase_typ1"/>
</dbReference>
<comment type="caution">
    <text evidence="12">The sequence shown here is derived from an EMBL/GenBank/DDBJ whole genome shotgun (WGS) entry which is preliminary data.</text>
</comment>
<dbReference type="CDD" id="cd02885">
    <property type="entry name" value="NUDIX_IPP_Isomerase"/>
    <property type="match status" value="1"/>
</dbReference>
<evidence type="ECO:0000313" key="13">
    <source>
        <dbReference type="Proteomes" id="UP001499994"/>
    </source>
</evidence>
<keyword evidence="4 10" id="KW-0963">Cytoplasm</keyword>
<evidence type="ECO:0000256" key="3">
    <source>
        <dbReference type="ARBA" id="ARBA00012057"/>
    </source>
</evidence>
<dbReference type="NCBIfam" id="TIGR02150">
    <property type="entry name" value="IPP_isom_1"/>
    <property type="match status" value="1"/>
</dbReference>
<dbReference type="Pfam" id="PF00293">
    <property type="entry name" value="NUDIX"/>
    <property type="match status" value="1"/>
</dbReference>
<comment type="similarity">
    <text evidence="2 10">Belongs to the IPP isomerase type 1 family.</text>
</comment>
<accession>A0ABP7L0W7</accession>